<dbReference type="Gene3D" id="3.40.80.10">
    <property type="entry name" value="Peptidoglycan recognition protein-like"/>
    <property type="match status" value="1"/>
</dbReference>
<protein>
    <recommendedName>
        <fullName evidence="11">1,6-anhydro-N-acetylmuramyl-L-alanine amidase AmpD</fullName>
        <ecNumber evidence="5">3.5.1.28</ecNumber>
    </recommendedName>
    <alternativeName>
        <fullName evidence="12">N-acetylmuramoyl-L-alanine amidase</fullName>
    </alternativeName>
</protein>
<keyword evidence="10" id="KW-0961">Cell wall biogenesis/degradation</keyword>
<dbReference type="RefSeq" id="WP_075570424.1">
    <property type="nucleotide sequence ID" value="NZ_MSDO01000017.1"/>
</dbReference>
<dbReference type="GO" id="GO:0009254">
    <property type="term" value="P:peptidoglycan turnover"/>
    <property type="evidence" value="ECO:0007669"/>
    <property type="project" value="TreeGrafter"/>
</dbReference>
<dbReference type="OrthoDB" id="9794842at2"/>
<evidence type="ECO:0000259" key="13">
    <source>
        <dbReference type="SMART" id="SM00644"/>
    </source>
</evidence>
<comment type="subcellular location">
    <subcellularLocation>
        <location evidence="3">Cytoplasm</location>
    </subcellularLocation>
</comment>
<evidence type="ECO:0000256" key="6">
    <source>
        <dbReference type="ARBA" id="ARBA00022490"/>
    </source>
</evidence>
<proteinExistence type="inferred from homology"/>
<evidence type="ECO:0000313" key="14">
    <source>
        <dbReference type="EMBL" id="OLO04016.1"/>
    </source>
</evidence>
<evidence type="ECO:0000256" key="12">
    <source>
        <dbReference type="ARBA" id="ARBA00042615"/>
    </source>
</evidence>
<keyword evidence="6" id="KW-0963">Cytoplasm</keyword>
<keyword evidence="15" id="KW-1185">Reference proteome</keyword>
<dbReference type="Proteomes" id="UP000186878">
    <property type="component" value="Unassembled WGS sequence"/>
</dbReference>
<dbReference type="AlphaFoldDB" id="A0A1Q8SRF9"/>
<sequence>MSQQRGIDGQSGIDDPSGIDDHWLSSARRVVSPNANDRPAGEVSAVVLHGISLPPGKFGGDAIERLFTNTLDPAGHPAFATIASLRVSAHLLIRRDGECVQFVAFDRRAWHAGKSRWRDVDRAGKARWRQGLNDFTIGIELEGADETPYREAQYRVLADVLRALIQHYPAITTSRLTGHAHIAPLRKTDPGPAFDWAYLRRCLTESV</sequence>
<comment type="similarity">
    <text evidence="4">Belongs to the N-acetylmuramoyl-L-alanine amidase 2 family.</text>
</comment>
<dbReference type="EMBL" id="MSDO01000017">
    <property type="protein sequence ID" value="OLO04016.1"/>
    <property type="molecule type" value="Genomic_DNA"/>
</dbReference>
<dbReference type="InterPro" id="IPR051206">
    <property type="entry name" value="NAMLAA_amidase_2"/>
</dbReference>
<dbReference type="InterPro" id="IPR036505">
    <property type="entry name" value="Amidase/PGRP_sf"/>
</dbReference>
<evidence type="ECO:0000256" key="5">
    <source>
        <dbReference type="ARBA" id="ARBA00011901"/>
    </source>
</evidence>
<dbReference type="CDD" id="cd06583">
    <property type="entry name" value="PGRP"/>
    <property type="match status" value="1"/>
</dbReference>
<feature type="domain" description="N-acetylmuramoyl-L-alanine amidase" evidence="13">
    <location>
        <begin position="32"/>
        <end position="191"/>
    </location>
</feature>
<evidence type="ECO:0000256" key="1">
    <source>
        <dbReference type="ARBA" id="ARBA00001561"/>
    </source>
</evidence>
<evidence type="ECO:0000256" key="10">
    <source>
        <dbReference type="ARBA" id="ARBA00023316"/>
    </source>
</evidence>
<dbReference type="NCBIfam" id="NF008758">
    <property type="entry name" value="PRK11789.1"/>
    <property type="match status" value="1"/>
</dbReference>
<evidence type="ECO:0000256" key="2">
    <source>
        <dbReference type="ARBA" id="ARBA00001947"/>
    </source>
</evidence>
<accession>A0A1Q8SRF9</accession>
<organism evidence="14 15">
    <name type="scientific">Salinicola socius</name>
    <dbReference type="NCBI Taxonomy" id="404433"/>
    <lineage>
        <taxon>Bacteria</taxon>
        <taxon>Pseudomonadati</taxon>
        <taxon>Pseudomonadota</taxon>
        <taxon>Gammaproteobacteria</taxon>
        <taxon>Oceanospirillales</taxon>
        <taxon>Halomonadaceae</taxon>
        <taxon>Salinicola</taxon>
    </lineage>
</organism>
<comment type="cofactor">
    <cofactor evidence="2">
        <name>Zn(2+)</name>
        <dbReference type="ChEBI" id="CHEBI:29105"/>
    </cofactor>
</comment>
<dbReference type="STRING" id="404433.BTW07_12115"/>
<dbReference type="SMART" id="SM00644">
    <property type="entry name" value="Ami_2"/>
    <property type="match status" value="1"/>
</dbReference>
<dbReference type="GO" id="GO:0071555">
    <property type="term" value="P:cell wall organization"/>
    <property type="evidence" value="ECO:0007669"/>
    <property type="project" value="UniProtKB-KW"/>
</dbReference>
<name>A0A1Q8SRF9_9GAMM</name>
<dbReference type="GO" id="GO:0046872">
    <property type="term" value="F:metal ion binding"/>
    <property type="evidence" value="ECO:0007669"/>
    <property type="project" value="UniProtKB-KW"/>
</dbReference>
<dbReference type="InterPro" id="IPR002502">
    <property type="entry name" value="Amidase_domain"/>
</dbReference>
<dbReference type="SUPFAM" id="SSF55846">
    <property type="entry name" value="N-acetylmuramoyl-L-alanine amidase-like"/>
    <property type="match status" value="1"/>
</dbReference>
<keyword evidence="8" id="KW-0378">Hydrolase</keyword>
<evidence type="ECO:0000256" key="3">
    <source>
        <dbReference type="ARBA" id="ARBA00004496"/>
    </source>
</evidence>
<dbReference type="GO" id="GO:0008745">
    <property type="term" value="F:N-acetylmuramoyl-L-alanine amidase activity"/>
    <property type="evidence" value="ECO:0007669"/>
    <property type="project" value="UniProtKB-EC"/>
</dbReference>
<dbReference type="Pfam" id="PF01510">
    <property type="entry name" value="Amidase_2"/>
    <property type="match status" value="1"/>
</dbReference>
<evidence type="ECO:0000256" key="8">
    <source>
        <dbReference type="ARBA" id="ARBA00022801"/>
    </source>
</evidence>
<dbReference type="PANTHER" id="PTHR30417">
    <property type="entry name" value="N-ACETYLMURAMOYL-L-ALANINE AMIDASE AMID"/>
    <property type="match status" value="1"/>
</dbReference>
<evidence type="ECO:0000256" key="11">
    <source>
        <dbReference type="ARBA" id="ARBA00039257"/>
    </source>
</evidence>
<comment type="caution">
    <text evidence="14">The sequence shown here is derived from an EMBL/GenBank/DDBJ whole genome shotgun (WGS) entry which is preliminary data.</text>
</comment>
<dbReference type="PANTHER" id="PTHR30417:SF4">
    <property type="entry name" value="1,6-ANHYDRO-N-ACETYLMURAMYL-L-ALANINE AMIDASE AMPD"/>
    <property type="match status" value="1"/>
</dbReference>
<dbReference type="GO" id="GO:0005737">
    <property type="term" value="C:cytoplasm"/>
    <property type="evidence" value="ECO:0007669"/>
    <property type="project" value="UniProtKB-SubCell"/>
</dbReference>
<keyword evidence="7" id="KW-0479">Metal-binding</keyword>
<evidence type="ECO:0000256" key="4">
    <source>
        <dbReference type="ARBA" id="ARBA00007553"/>
    </source>
</evidence>
<gene>
    <name evidence="14" type="ORF">BTW07_12115</name>
</gene>
<dbReference type="EC" id="3.5.1.28" evidence="5"/>
<evidence type="ECO:0000313" key="15">
    <source>
        <dbReference type="Proteomes" id="UP000186878"/>
    </source>
</evidence>
<evidence type="ECO:0000256" key="9">
    <source>
        <dbReference type="ARBA" id="ARBA00022833"/>
    </source>
</evidence>
<keyword evidence="9" id="KW-0862">Zinc</keyword>
<comment type="catalytic activity">
    <reaction evidence="1">
        <text>Hydrolyzes the link between N-acetylmuramoyl residues and L-amino acid residues in certain cell-wall glycopeptides.</text>
        <dbReference type="EC" id="3.5.1.28"/>
    </reaction>
</comment>
<reference evidence="14 15" key="1">
    <citation type="submission" date="2016-12" db="EMBL/GenBank/DDBJ databases">
        <title>Draft genome sequences of strains Salinicola socius SMB35, Salinicola sp. MH3R3-1 and Chromohalobacter sp. SMB17 from the Verkhnekamsk potash mining region of Russia.</title>
        <authorList>
            <person name="Mavrodi D.V."/>
            <person name="Olsson B.E."/>
            <person name="Korsakova E.S."/>
            <person name="Pyankova A."/>
            <person name="Mavrodi O.V."/>
            <person name="Plotnikova E.G."/>
        </authorList>
    </citation>
    <scope>NUCLEOTIDE SEQUENCE [LARGE SCALE GENOMIC DNA]</scope>
    <source>
        <strain evidence="14 15">SMB35</strain>
    </source>
</reference>
<evidence type="ECO:0000256" key="7">
    <source>
        <dbReference type="ARBA" id="ARBA00022723"/>
    </source>
</evidence>
<dbReference type="GO" id="GO:0009253">
    <property type="term" value="P:peptidoglycan catabolic process"/>
    <property type="evidence" value="ECO:0007669"/>
    <property type="project" value="InterPro"/>
</dbReference>